<keyword evidence="5" id="KW-0489">Methyltransferase</keyword>
<dbReference type="PANTHER" id="PTHR23245">
    <property type="entry name" value="TRNA METHYLTRANSFERASE"/>
    <property type="match status" value="1"/>
</dbReference>
<keyword evidence="3" id="KW-0819">tRNA processing</keyword>
<evidence type="ECO:0000256" key="1">
    <source>
        <dbReference type="ARBA" id="ARBA00022679"/>
    </source>
</evidence>
<dbReference type="Gene3D" id="3.30.300.110">
    <property type="entry name" value="Met-10+ protein-like domains"/>
    <property type="match status" value="1"/>
</dbReference>
<dbReference type="Pfam" id="PF25133">
    <property type="entry name" value="TYW2_N_2"/>
    <property type="match status" value="1"/>
</dbReference>
<evidence type="ECO:0000256" key="3">
    <source>
        <dbReference type="ARBA" id="ARBA00022694"/>
    </source>
</evidence>
<dbReference type="Pfam" id="PF02475">
    <property type="entry name" value="TRM5-TYW2_MTfase"/>
    <property type="match status" value="1"/>
</dbReference>
<keyword evidence="1 5" id="KW-0808">Transferase</keyword>
<feature type="domain" description="SAM-dependent methyltransferase TRM5/TYW2-type" evidence="4">
    <location>
        <begin position="61"/>
        <end position="317"/>
    </location>
</feature>
<dbReference type="InterPro" id="IPR029063">
    <property type="entry name" value="SAM-dependent_MTases_sf"/>
</dbReference>
<name>A0ABY6HVB5_9ARCH</name>
<dbReference type="Gene3D" id="3.40.50.150">
    <property type="entry name" value="Vaccinia Virus protein VP39"/>
    <property type="match status" value="1"/>
</dbReference>
<dbReference type="InterPro" id="IPR056743">
    <property type="entry name" value="TRM5-TYW2-like_MTfase"/>
</dbReference>
<dbReference type="PROSITE" id="PS51684">
    <property type="entry name" value="SAM_MT_TRM5_TYW2"/>
    <property type="match status" value="1"/>
</dbReference>
<protein>
    <submittedName>
        <fullName evidence="5">tRNA (Guanine(37)-N1)-methyltransferase Trm5b</fullName>
        <ecNumber evidence="5">2.1.1.228</ecNumber>
    </submittedName>
</protein>
<gene>
    <name evidence="5" type="ORF">NEF87_003755</name>
</gene>
<accession>A0ABY6HVB5</accession>
<dbReference type="InterPro" id="IPR056744">
    <property type="entry name" value="TRM5/TYW2-like_N"/>
</dbReference>
<evidence type="ECO:0000259" key="4">
    <source>
        <dbReference type="PROSITE" id="PS51684"/>
    </source>
</evidence>
<dbReference type="GO" id="GO:0052906">
    <property type="term" value="F:tRNA (guanine(37)-N1)-methyltransferase activity"/>
    <property type="evidence" value="ECO:0007669"/>
    <property type="project" value="UniProtKB-EC"/>
</dbReference>
<evidence type="ECO:0000256" key="2">
    <source>
        <dbReference type="ARBA" id="ARBA00022691"/>
    </source>
</evidence>
<keyword evidence="2" id="KW-0949">S-adenosyl-L-methionine</keyword>
<evidence type="ECO:0000313" key="6">
    <source>
        <dbReference type="Proteomes" id="UP001208689"/>
    </source>
</evidence>
<proteinExistence type="predicted"/>
<dbReference type="Proteomes" id="UP001208689">
    <property type="component" value="Chromosome"/>
</dbReference>
<dbReference type="CDD" id="cd02440">
    <property type="entry name" value="AdoMet_MTases"/>
    <property type="match status" value="1"/>
</dbReference>
<reference evidence="5" key="1">
    <citation type="submission" date="2022-09" db="EMBL/GenBank/DDBJ databases">
        <title>Actin cytoskeleton and complex cell architecture in an #Asgard archaeon.</title>
        <authorList>
            <person name="Ponce Toledo R.I."/>
            <person name="Schleper C."/>
            <person name="Rodrigues Oliveira T."/>
            <person name="Wollweber F."/>
            <person name="Xu J."/>
            <person name="Rittmann S."/>
            <person name="Klingl A."/>
            <person name="Pilhofer M."/>
        </authorList>
    </citation>
    <scope>NUCLEOTIDE SEQUENCE</scope>
    <source>
        <strain evidence="5">B-35</strain>
    </source>
</reference>
<organism evidence="5 6">
    <name type="scientific">Candidatus Lokiarchaeum ossiferum</name>
    <dbReference type="NCBI Taxonomy" id="2951803"/>
    <lineage>
        <taxon>Archaea</taxon>
        <taxon>Promethearchaeati</taxon>
        <taxon>Promethearchaeota</taxon>
        <taxon>Promethearchaeia</taxon>
        <taxon>Promethearchaeales</taxon>
        <taxon>Promethearchaeaceae</taxon>
        <taxon>Candidatus Lokiarchaeum</taxon>
    </lineage>
</organism>
<dbReference type="EMBL" id="CP104013">
    <property type="protein sequence ID" value="UYP47470.1"/>
    <property type="molecule type" value="Genomic_DNA"/>
</dbReference>
<dbReference type="SUPFAM" id="SSF53335">
    <property type="entry name" value="S-adenosyl-L-methionine-dependent methyltransferases"/>
    <property type="match status" value="1"/>
</dbReference>
<dbReference type="GO" id="GO:0032259">
    <property type="term" value="P:methylation"/>
    <property type="evidence" value="ECO:0007669"/>
    <property type="project" value="UniProtKB-KW"/>
</dbReference>
<evidence type="ECO:0000313" key="5">
    <source>
        <dbReference type="EMBL" id="UYP47470.1"/>
    </source>
</evidence>
<sequence>MKERTKLNKNFPINLPQLQIGKFFDYGIFFILMGFKEMLQEELLKTNSIPEDLLQHLPRGFQELNRRAILNLKPPLQPYGKEIAIAMHSILHRIEAVWVRSGQIEGKFRQPKGLTHVWGDESTEVIVSENGVRYKFDFTRIMFAKGNTHERSLLPKKIKKGEVIIDMFAGIGYFSLGIAKSKKPQKMYSIEWNPESFKYLQENVKLNHVESIITPIFGDCKENIMKLVKQGVRADRIIMGLLPAPVDAIEYAIQATKDEGTIVIYEGVEPKESTLMFDEFTQIANDNGYETQLLERRLVKAFKPHEYHVVIEILVKKKFQ</sequence>
<keyword evidence="6" id="KW-1185">Reference proteome</keyword>
<dbReference type="InterPro" id="IPR030382">
    <property type="entry name" value="MeTrfase_TRM5/TYW2"/>
</dbReference>
<dbReference type="EC" id="2.1.1.228" evidence="5"/>